<reference evidence="2" key="1">
    <citation type="submission" date="2017-07" db="EMBL/GenBank/DDBJ databases">
        <title>Taro Niue Genome Assembly and Annotation.</title>
        <authorList>
            <person name="Atibalentja N."/>
            <person name="Keating K."/>
            <person name="Fields C.J."/>
        </authorList>
    </citation>
    <scope>NUCLEOTIDE SEQUENCE</scope>
    <source>
        <strain evidence="2">Niue_2</strain>
        <tissue evidence="2">Leaf</tissue>
    </source>
</reference>
<proteinExistence type="predicted"/>
<keyword evidence="3" id="KW-1185">Reference proteome</keyword>
<evidence type="ECO:0000313" key="2">
    <source>
        <dbReference type="EMBL" id="MQM00570.1"/>
    </source>
</evidence>
<dbReference type="EMBL" id="NMUH01002534">
    <property type="protein sequence ID" value="MQM00570.1"/>
    <property type="molecule type" value="Genomic_DNA"/>
</dbReference>
<feature type="compositionally biased region" description="Gly residues" evidence="1">
    <location>
        <begin position="187"/>
        <end position="196"/>
    </location>
</feature>
<name>A0A843WC48_COLES</name>
<evidence type="ECO:0000313" key="3">
    <source>
        <dbReference type="Proteomes" id="UP000652761"/>
    </source>
</evidence>
<dbReference type="AlphaFoldDB" id="A0A843WC48"/>
<comment type="caution">
    <text evidence="2">The sequence shown here is derived from an EMBL/GenBank/DDBJ whole genome shotgun (WGS) entry which is preliminary data.</text>
</comment>
<organism evidence="2 3">
    <name type="scientific">Colocasia esculenta</name>
    <name type="common">Wild taro</name>
    <name type="synonym">Arum esculentum</name>
    <dbReference type="NCBI Taxonomy" id="4460"/>
    <lineage>
        <taxon>Eukaryota</taxon>
        <taxon>Viridiplantae</taxon>
        <taxon>Streptophyta</taxon>
        <taxon>Embryophyta</taxon>
        <taxon>Tracheophyta</taxon>
        <taxon>Spermatophyta</taxon>
        <taxon>Magnoliopsida</taxon>
        <taxon>Liliopsida</taxon>
        <taxon>Araceae</taxon>
        <taxon>Aroideae</taxon>
        <taxon>Colocasieae</taxon>
        <taxon>Colocasia</taxon>
    </lineage>
</organism>
<evidence type="ECO:0000256" key="1">
    <source>
        <dbReference type="SAM" id="MobiDB-lite"/>
    </source>
</evidence>
<accession>A0A843WC48</accession>
<feature type="region of interest" description="Disordered" evidence="1">
    <location>
        <begin position="184"/>
        <end position="266"/>
    </location>
</feature>
<dbReference type="OrthoDB" id="10642067at2759"/>
<feature type="compositionally biased region" description="Basic and acidic residues" evidence="1">
    <location>
        <begin position="232"/>
        <end position="250"/>
    </location>
</feature>
<gene>
    <name evidence="2" type="ORF">Taro_033307</name>
</gene>
<sequence length="315" mass="32873">MDQDHGQIPQRGDVEGLEELPLVGSPIAVHSKRDGALLEVFLCKGQATAQGDLGAHNTMAAVEPAILFVEVHRPSFAIGAPGAAAHELREGLNERAPAAEEDAVVPIGRDDGILAGDSGLHADGDGLLAVVEVAESTDELGLVEGVRGDLHPTHHGHFPEEPHELPGGGLDLPRGRLALVADEGDAGLHGDGGGLVGEMAEPGGDAGGQEGPAEELGDGRLARGQAGGGGGHDCRRGEKRKREGRRDRAGGRRMGKGKKVDLPGRRGPPGWWVAGVVLFLPPFPERIHRCSTRVCPLRTRRVGLGTEMGVREHEG</sequence>
<protein>
    <submittedName>
        <fullName evidence="2">Uncharacterized protein</fullName>
    </submittedName>
</protein>
<dbReference type="Proteomes" id="UP000652761">
    <property type="component" value="Unassembled WGS sequence"/>
</dbReference>